<dbReference type="GO" id="GO:1901359">
    <property type="term" value="F:tungstate binding"/>
    <property type="evidence" value="ECO:0007669"/>
    <property type="project" value="UniProtKB-ARBA"/>
</dbReference>
<dbReference type="InterPro" id="IPR050682">
    <property type="entry name" value="ModA/WtpA"/>
</dbReference>
<dbReference type="PROSITE" id="PS51257">
    <property type="entry name" value="PROKAR_LIPOPROTEIN"/>
    <property type="match status" value="1"/>
</dbReference>
<gene>
    <name evidence="7" type="primary">modA</name>
    <name evidence="7" type="ORF">Ami3637_08140</name>
</gene>
<dbReference type="NCBIfam" id="TIGR01256">
    <property type="entry name" value="modA"/>
    <property type="match status" value="1"/>
</dbReference>
<feature type="binding site" evidence="5">
    <location>
        <position position="37"/>
    </location>
    <ligand>
        <name>molybdate</name>
        <dbReference type="ChEBI" id="CHEBI:36264"/>
    </ligand>
</feature>
<dbReference type="Proteomes" id="UP000463883">
    <property type="component" value="Chromosome"/>
</dbReference>
<feature type="binding site" evidence="5">
    <location>
        <position position="172"/>
    </location>
    <ligand>
        <name>molybdate</name>
        <dbReference type="ChEBI" id="CHEBI:36264"/>
    </ligand>
</feature>
<dbReference type="GO" id="GO:0030973">
    <property type="term" value="F:molybdate ion binding"/>
    <property type="evidence" value="ECO:0007669"/>
    <property type="project" value="TreeGrafter"/>
</dbReference>
<dbReference type="PANTHER" id="PTHR30632">
    <property type="entry name" value="MOLYBDATE-BINDING PERIPLASMIC PROTEIN"/>
    <property type="match status" value="1"/>
</dbReference>
<name>A0A6P1MJ52_9FIRM</name>
<keyword evidence="3 5" id="KW-0479">Metal-binding</keyword>
<evidence type="ECO:0000256" key="1">
    <source>
        <dbReference type="ARBA" id="ARBA00009175"/>
    </source>
</evidence>
<dbReference type="FunFam" id="3.40.190.10:FF:000035">
    <property type="entry name" value="Molybdate ABC transporter substrate-binding protein"/>
    <property type="match status" value="1"/>
</dbReference>
<dbReference type="Pfam" id="PF13531">
    <property type="entry name" value="SBP_bac_11"/>
    <property type="match status" value="1"/>
</dbReference>
<evidence type="ECO:0000313" key="7">
    <source>
        <dbReference type="EMBL" id="QHI73947.1"/>
    </source>
</evidence>
<evidence type="ECO:0000256" key="5">
    <source>
        <dbReference type="PIRSR" id="PIRSR004846-1"/>
    </source>
</evidence>
<dbReference type="PIRSF" id="PIRSF004846">
    <property type="entry name" value="ModA"/>
    <property type="match status" value="1"/>
</dbReference>
<keyword evidence="8" id="KW-1185">Reference proteome</keyword>
<feature type="chain" id="PRO_5038677794" evidence="6">
    <location>
        <begin position="21"/>
        <end position="254"/>
    </location>
</feature>
<accession>A0A6P1MJ52</accession>
<feature type="binding site" evidence="5">
    <location>
        <position position="190"/>
    </location>
    <ligand>
        <name>molybdate</name>
        <dbReference type="ChEBI" id="CHEBI:36264"/>
    </ligand>
</feature>
<evidence type="ECO:0000256" key="3">
    <source>
        <dbReference type="ARBA" id="ARBA00022723"/>
    </source>
</evidence>
<proteinExistence type="inferred from homology"/>
<dbReference type="Gene3D" id="3.40.190.10">
    <property type="entry name" value="Periplasmic binding protein-like II"/>
    <property type="match status" value="2"/>
</dbReference>
<dbReference type="GO" id="GO:0046872">
    <property type="term" value="F:metal ion binding"/>
    <property type="evidence" value="ECO:0007669"/>
    <property type="project" value="UniProtKB-KW"/>
</dbReference>
<feature type="signal peptide" evidence="6">
    <location>
        <begin position="1"/>
        <end position="20"/>
    </location>
</feature>
<dbReference type="EMBL" id="CP047591">
    <property type="protein sequence ID" value="QHI73947.1"/>
    <property type="molecule type" value="Genomic_DNA"/>
</dbReference>
<dbReference type="InterPro" id="IPR005950">
    <property type="entry name" value="ModA"/>
</dbReference>
<dbReference type="CDD" id="cd13537">
    <property type="entry name" value="PBP2_YvgL_like"/>
    <property type="match status" value="1"/>
</dbReference>
<comment type="similarity">
    <text evidence="1">Belongs to the bacterial solute-binding protein ModA family.</text>
</comment>
<dbReference type="GO" id="GO:0015689">
    <property type="term" value="P:molybdate ion transport"/>
    <property type="evidence" value="ECO:0007669"/>
    <property type="project" value="InterPro"/>
</dbReference>
<reference evidence="7 8" key="1">
    <citation type="submission" date="2020-01" db="EMBL/GenBank/DDBJ databases">
        <title>Genomic analysis of Aminipila sp. CBA3637.</title>
        <authorList>
            <person name="Kim Y.B."/>
            <person name="Roh S.W."/>
        </authorList>
    </citation>
    <scope>NUCLEOTIDE SEQUENCE [LARGE SCALE GENOMIC DNA]</scope>
    <source>
        <strain evidence="7 8">CBA3637</strain>
    </source>
</reference>
<sequence>MKLYLTILIIISMAFSGCYGNTQKAQGVTVNVSAAASLTDALNEIATEYGKKSEDKILYNFAGSGALKSQIEEGAPCDLFISAAKDHMDELQEQDLIDKNTRIDLLGNTLTLIASKEGKDIVSLDSLVSSQVKSIAIGTPESVPAGQYAQQTFEALGITNQVSSKLIMGKDVKSVLDYVETGNVQCGFVYKTDAMLLKSGSIIADVPEDYHKPIVYPMAILKDTKNKKQVDRFYDFLQSDVAKSIFKKYGFTVL</sequence>
<protein>
    <submittedName>
        <fullName evidence="7">Molybdate ABC transporter substrate-binding protein</fullName>
    </submittedName>
</protein>
<keyword evidence="4 6" id="KW-0732">Signal</keyword>
<dbReference type="InterPro" id="IPR041879">
    <property type="entry name" value="YvgL-like_PBP2"/>
</dbReference>
<evidence type="ECO:0000256" key="4">
    <source>
        <dbReference type="ARBA" id="ARBA00022729"/>
    </source>
</evidence>
<dbReference type="AlphaFoldDB" id="A0A6P1MJ52"/>
<dbReference type="PANTHER" id="PTHR30632:SF0">
    <property type="entry name" value="SULFATE-BINDING PROTEIN"/>
    <property type="match status" value="1"/>
</dbReference>
<evidence type="ECO:0000313" key="8">
    <source>
        <dbReference type="Proteomes" id="UP000463883"/>
    </source>
</evidence>
<dbReference type="SUPFAM" id="SSF53850">
    <property type="entry name" value="Periplasmic binding protein-like II"/>
    <property type="match status" value="1"/>
</dbReference>
<keyword evidence="2 5" id="KW-0500">Molybdenum</keyword>
<evidence type="ECO:0000256" key="2">
    <source>
        <dbReference type="ARBA" id="ARBA00022505"/>
    </source>
</evidence>
<evidence type="ECO:0000256" key="6">
    <source>
        <dbReference type="SAM" id="SignalP"/>
    </source>
</evidence>
<feature type="binding site" evidence="5">
    <location>
        <position position="145"/>
    </location>
    <ligand>
        <name>molybdate</name>
        <dbReference type="ChEBI" id="CHEBI:36264"/>
    </ligand>
</feature>
<organism evidence="7 8">
    <name type="scientific">Aminipila terrae</name>
    <dbReference type="NCBI Taxonomy" id="2697030"/>
    <lineage>
        <taxon>Bacteria</taxon>
        <taxon>Bacillati</taxon>
        <taxon>Bacillota</taxon>
        <taxon>Clostridia</taxon>
        <taxon>Peptostreptococcales</taxon>
        <taxon>Anaerovoracaceae</taxon>
        <taxon>Aminipila</taxon>
    </lineage>
</organism>
<dbReference type="KEGG" id="amic:Ami3637_08140"/>
<feature type="binding site" evidence="5">
    <location>
        <position position="64"/>
    </location>
    <ligand>
        <name>molybdate</name>
        <dbReference type="ChEBI" id="CHEBI:36264"/>
    </ligand>
</feature>